<dbReference type="SUPFAM" id="SSF52540">
    <property type="entry name" value="P-loop containing nucleoside triphosphate hydrolases"/>
    <property type="match status" value="1"/>
</dbReference>
<dbReference type="InterPro" id="IPR036770">
    <property type="entry name" value="Ankyrin_rpt-contain_sf"/>
</dbReference>
<evidence type="ECO:0000256" key="2">
    <source>
        <dbReference type="PROSITE-ProRule" id="PRU00023"/>
    </source>
</evidence>
<dbReference type="Pfam" id="PF01048">
    <property type="entry name" value="PNP_UDP_1"/>
    <property type="match status" value="1"/>
</dbReference>
<dbReference type="GO" id="GO:0003824">
    <property type="term" value="F:catalytic activity"/>
    <property type="evidence" value="ECO:0007669"/>
    <property type="project" value="InterPro"/>
</dbReference>
<dbReference type="Pfam" id="PF12796">
    <property type="entry name" value="Ank_2"/>
    <property type="match status" value="1"/>
</dbReference>
<dbReference type="STRING" id="1042311.A0A2T3Z9E9"/>
<protein>
    <submittedName>
        <fullName evidence="5">Uncharacterized protein</fullName>
    </submittedName>
</protein>
<dbReference type="InterPro" id="IPR053137">
    <property type="entry name" value="NLR-like"/>
</dbReference>
<dbReference type="InterPro" id="IPR027417">
    <property type="entry name" value="P-loop_NTPase"/>
</dbReference>
<feature type="repeat" description="ANK" evidence="2">
    <location>
        <begin position="901"/>
        <end position="933"/>
    </location>
</feature>
<dbReference type="Gene3D" id="3.40.50.300">
    <property type="entry name" value="P-loop containing nucleotide triphosphate hydrolases"/>
    <property type="match status" value="1"/>
</dbReference>
<evidence type="ECO:0000259" key="4">
    <source>
        <dbReference type="Pfam" id="PF24883"/>
    </source>
</evidence>
<evidence type="ECO:0000313" key="5">
    <source>
        <dbReference type="EMBL" id="PTB41425.1"/>
    </source>
</evidence>
<dbReference type="Pfam" id="PF00023">
    <property type="entry name" value="Ank"/>
    <property type="match status" value="1"/>
</dbReference>
<sequence length="1047" mass="118315">MEGGPSQTHRLTDIYLQKTSDEYTAGWICAICTEYIAAQAALDEKHKRPSHVAPADQNDYTFGRIGNHNVVIAVLPDGEYGVESAAIVARDMMHSFANIKLGLMVGVGGGAPSERNDIRLGDIVVGVPRDGQSGVLQYGFGKMVQGQPFQATRLLNQSPRILRAAVNGLQSQYRLKGYHNTLDCSVSCGDDPSKLVVRRRIAGEGAPVVHCGLIASSNTLMKDAMMRDEYASKKNVMCFEMEAAGLMNQFPCLVIRGISDYSDTHKNKQWQGYAAMAAAAYAKDLLRRIALDNTNIPQRVAGEEDIQIPSDSQKQALLKSLKFDNYNKRYDNIKAAHAETCKWLQESAEYITWLDPDKIINHHGFLCIMGKPGAGKSTIMKYALVTARETMGDRILLSFFFNARGGDLEKSTLGMYRSLLLQLLEQLPALQDSLDLSKFTACHDEGYRWHIEPLKYLFRQAIENIQTSKVVCFIDALNECDEDQARDTLSFFEYLIGSATSKGISFLVCFSKRYYPLISFKKGLTLVLEFRIHQDIHQYVRRELKIGQSDIANRIRANLAKRSWGLFMWVNSVVLILNKEYDMGRIYNLQTRYLEIPGDLRELFKDILARNSDRKSIETLRCFQWLLFSRELLRPEQLYHAALSDVSSRVAPSQISKPDMLRFILNSSLGLAEICTSSGSSRDCERIKFIHMSVRVFLLGEDGLKEIWPDQGDNIPGRSHEYLKECCLKCIKIGSFYASQSLKQVNHLSETTASIQSWASDHFPILGYAVGNILYHANEAQKYGISQAEFLKEFKLRPWVVLRCIFEVWAHSLNTRLLYALAELNMSYLIGCHPSKLAFSEVGDEYFGTPLFAALANGSNEAIIVFLKAQAEIIPEFLNLYEEYCRKSLDLRCNFEARDAKGMTPLMYAVRLGSRNAVRLLLEKGASMEAMDKSGKTLLIWAVISCHEDLVIRLLEKGSDIEARDKAGQTPLMWAIRKRNQALVRLLLSRGAKVTKEKIANIQPRLFEFPEQIREKIMAKRELTLLEFAQQFEETEIIELISRNGAT</sequence>
<proteinExistence type="predicted"/>
<dbReference type="PROSITE" id="PS50297">
    <property type="entry name" value="ANK_REP_REGION"/>
    <property type="match status" value="3"/>
</dbReference>
<keyword evidence="2" id="KW-0040">ANK repeat</keyword>
<dbReference type="InterPro" id="IPR002110">
    <property type="entry name" value="Ankyrin_rpt"/>
</dbReference>
<feature type="repeat" description="ANK" evidence="2">
    <location>
        <begin position="967"/>
        <end position="999"/>
    </location>
</feature>
<reference evidence="5 6" key="1">
    <citation type="submission" date="2016-07" db="EMBL/GenBank/DDBJ databases">
        <title>Multiple horizontal gene transfer events from other fungi enriched the ability of initially mycotrophic Trichoderma (Ascomycota) to feed on dead plant biomass.</title>
        <authorList>
            <consortium name="DOE Joint Genome Institute"/>
            <person name="Aerts A."/>
            <person name="Atanasova L."/>
            <person name="Chenthamara K."/>
            <person name="Zhang J."/>
            <person name="Grujic M."/>
            <person name="Henrissat B."/>
            <person name="Kuo A."/>
            <person name="Salamov A."/>
            <person name="Lipzen A."/>
            <person name="Labutti K."/>
            <person name="Barry K."/>
            <person name="Miao Y."/>
            <person name="Rahimi M.J."/>
            <person name="Shen Q."/>
            <person name="Grigoriev I.V."/>
            <person name="Kubicek C.P."/>
            <person name="Druzhinina I.S."/>
        </authorList>
    </citation>
    <scope>NUCLEOTIDE SEQUENCE [LARGE SCALE GENOMIC DNA]</scope>
    <source>
        <strain evidence="5 6">CBS 433.97</strain>
    </source>
</reference>
<feature type="repeat" description="ANK" evidence="2">
    <location>
        <begin position="934"/>
        <end position="966"/>
    </location>
</feature>
<dbReference type="InterPro" id="IPR056884">
    <property type="entry name" value="NPHP3-like_N"/>
</dbReference>
<evidence type="ECO:0000313" key="6">
    <source>
        <dbReference type="Proteomes" id="UP000240493"/>
    </source>
</evidence>
<dbReference type="EMBL" id="KZ679261">
    <property type="protein sequence ID" value="PTB41425.1"/>
    <property type="molecule type" value="Genomic_DNA"/>
</dbReference>
<evidence type="ECO:0000259" key="3">
    <source>
        <dbReference type="Pfam" id="PF01048"/>
    </source>
</evidence>
<dbReference type="GO" id="GO:0009116">
    <property type="term" value="P:nucleoside metabolic process"/>
    <property type="evidence" value="ECO:0007669"/>
    <property type="project" value="InterPro"/>
</dbReference>
<evidence type="ECO:0000256" key="1">
    <source>
        <dbReference type="ARBA" id="ARBA00022737"/>
    </source>
</evidence>
<dbReference type="SMART" id="SM00248">
    <property type="entry name" value="ANK"/>
    <property type="match status" value="4"/>
</dbReference>
<dbReference type="PANTHER" id="PTHR46082:SF11">
    <property type="entry name" value="AAA+ ATPASE DOMAIN-CONTAINING PROTEIN-RELATED"/>
    <property type="match status" value="1"/>
</dbReference>
<feature type="domain" description="Nephrocystin 3-like N-terminal" evidence="4">
    <location>
        <begin position="339"/>
        <end position="508"/>
    </location>
</feature>
<dbReference type="Pfam" id="PF24883">
    <property type="entry name" value="NPHP3_N"/>
    <property type="match status" value="1"/>
</dbReference>
<dbReference type="OrthoDB" id="194358at2759"/>
<accession>A0A2T3Z9E9</accession>
<dbReference type="PROSITE" id="PS50088">
    <property type="entry name" value="ANK_REPEAT"/>
    <property type="match status" value="3"/>
</dbReference>
<dbReference type="InterPro" id="IPR035994">
    <property type="entry name" value="Nucleoside_phosphorylase_sf"/>
</dbReference>
<dbReference type="Gene3D" id="1.25.40.20">
    <property type="entry name" value="Ankyrin repeat-containing domain"/>
    <property type="match status" value="1"/>
</dbReference>
<dbReference type="AlphaFoldDB" id="A0A2T3Z9E9"/>
<dbReference type="InterPro" id="IPR000845">
    <property type="entry name" value="Nucleoside_phosphorylase_d"/>
</dbReference>
<dbReference type="Gene3D" id="3.40.50.1580">
    <property type="entry name" value="Nucleoside phosphorylase domain"/>
    <property type="match status" value="1"/>
</dbReference>
<feature type="domain" description="Nucleoside phosphorylase" evidence="3">
    <location>
        <begin position="52"/>
        <end position="276"/>
    </location>
</feature>
<dbReference type="SUPFAM" id="SSF53167">
    <property type="entry name" value="Purine and uridine phosphorylases"/>
    <property type="match status" value="1"/>
</dbReference>
<dbReference type="SUPFAM" id="SSF48403">
    <property type="entry name" value="Ankyrin repeat"/>
    <property type="match status" value="1"/>
</dbReference>
<keyword evidence="1" id="KW-0677">Repeat</keyword>
<organism evidence="5 6">
    <name type="scientific">Trichoderma asperellum (strain ATCC 204424 / CBS 433.97 / NBRC 101777)</name>
    <dbReference type="NCBI Taxonomy" id="1042311"/>
    <lineage>
        <taxon>Eukaryota</taxon>
        <taxon>Fungi</taxon>
        <taxon>Dikarya</taxon>
        <taxon>Ascomycota</taxon>
        <taxon>Pezizomycotina</taxon>
        <taxon>Sordariomycetes</taxon>
        <taxon>Hypocreomycetidae</taxon>
        <taxon>Hypocreales</taxon>
        <taxon>Hypocreaceae</taxon>
        <taxon>Trichoderma</taxon>
    </lineage>
</organism>
<name>A0A2T3Z9E9_TRIA4</name>
<dbReference type="Proteomes" id="UP000240493">
    <property type="component" value="Unassembled WGS sequence"/>
</dbReference>
<dbReference type="PANTHER" id="PTHR46082">
    <property type="entry name" value="ATP/GTP-BINDING PROTEIN-RELATED"/>
    <property type="match status" value="1"/>
</dbReference>
<gene>
    <name evidence="5" type="ORF">M441DRAFT_139187</name>
</gene>
<keyword evidence="6" id="KW-1185">Reference proteome</keyword>